<reference evidence="1" key="1">
    <citation type="submission" date="2022-01" db="EMBL/GenBank/DDBJ databases">
        <authorList>
            <person name="King R."/>
        </authorList>
    </citation>
    <scope>NUCLEOTIDE SEQUENCE</scope>
</reference>
<dbReference type="SUPFAM" id="SSF48403">
    <property type="entry name" value="Ankyrin repeat"/>
    <property type="match status" value="1"/>
</dbReference>
<sequence>MDTLIGLLRKTFRVIQFSNEFGPTDNMELVVLPSRSSNQQSTISLTEVGNFQLVENLSSFFKSVEISPLAKESNKVLLFKLKIEEILFKPSVAELDELAELFANNSIVILLSTKDGKNFFLYWKSKEIRNFLMLKIYNECDFMNDLRLFEFLAKFLSNGLMQGHLGLHSALPINSTTNAFELHLLADHRNYNLLLIAAEQGNQFVVNFMLDGGFSTESYDANAQTLAYNNKHFEILLSLLKSNLPYPESIKMNECPNDIIEFYEVTESLNEAMLLGNLSTVLEILSLNPEMLHFYNLSNESAPVFALRNKLWDMYALLISKDIKFGRQENFSEIKDKLKDSEHNSVVYPMLESHLISNMLKQESLNFSSFHMRNLESLVTHNWKNMTSMLREKVLASSLNFQGQILNFEELNKSYPKVLDHLSSDQIIDILDGKIISVHKMMKEESFYVERKFLDENINAIFFEFMEYVKGDELNGCFSSNLTGTSKTFEDFYKEFTNQSIPSQINRFNQIKQDEIFKKCKTSQFWIKSEIKLGKHNYMYKVTDQLSLHTSMHLKFEQILEIANKFKMFILSAVAGSGKSQTFMQFATRIKEKYPMRWITYIDLKDYKNFDLNVTNLQDVQELLERFFNLSSKNDFEKAIFDTLFESGNVILLWNGFDEIAPTYSNAVMTILNIIKNNSKIIQFICTRPLYSDLLGNNLQSKTYTFLPFEKEEQKNFVKQFFISQNFDEKTKNFSGYLEKVEKIVISTSPEVGFDTPLMLLMIAELILNDADIYESENLYEIYRKFAEKKFEIWMENEFAKSFLKTILLSDFNMMKLYQSYAIKNEFLRNDKSKIYLFRLTLMNQKIPENLTNDEISRMGILHINDKRNFKFTHKTFSEFFVVQYLIDNIYNAHDEPSDDEAELRIWLFFESITRPDIKRFINAFYKTKNANESNRFDLQIGKVLKTKFKKLLFYNLEQFDINKFIFLLNFFKKDRNVLKTLLQIDENETFYTALFNFAHVEFLREDRLSIKNILKPYLTDDEFKQLINGRNQKGIILFSVYCLRYKQYVGIDLSHDTYKLDDQLLISTDPFYVFESIAKNLTKAELKELLESKIVSESIQLQDGSKHDIFNDKMWNIIEKCFNKFEQKEILENIFPYFGSQNILKFVLNMTKVYESYFSVKEIQEIILSLPSDYNLNLIAIGSFKRFEMFVLYLKKIFFGNEEVLNKFLMRNIEPMDVNILEMLEDSNVAPNVIESVSNLLNITSKMSSVETSLIEFN</sequence>
<accession>A0A9N9RVE8</accession>
<protein>
    <submittedName>
        <fullName evidence="1">Uncharacterized protein</fullName>
    </submittedName>
</protein>
<dbReference type="InterPro" id="IPR036770">
    <property type="entry name" value="Ankyrin_rpt-contain_sf"/>
</dbReference>
<dbReference type="InterPro" id="IPR027417">
    <property type="entry name" value="P-loop_NTPase"/>
</dbReference>
<reference evidence="1" key="2">
    <citation type="submission" date="2022-10" db="EMBL/GenBank/DDBJ databases">
        <authorList>
            <consortium name="ENA_rothamsted_submissions"/>
            <consortium name="culmorum"/>
            <person name="King R."/>
        </authorList>
    </citation>
    <scope>NUCLEOTIDE SEQUENCE</scope>
</reference>
<proteinExistence type="predicted"/>
<evidence type="ECO:0000313" key="2">
    <source>
        <dbReference type="Proteomes" id="UP001153620"/>
    </source>
</evidence>
<organism evidence="1 2">
    <name type="scientific">Chironomus riparius</name>
    <dbReference type="NCBI Taxonomy" id="315576"/>
    <lineage>
        <taxon>Eukaryota</taxon>
        <taxon>Metazoa</taxon>
        <taxon>Ecdysozoa</taxon>
        <taxon>Arthropoda</taxon>
        <taxon>Hexapoda</taxon>
        <taxon>Insecta</taxon>
        <taxon>Pterygota</taxon>
        <taxon>Neoptera</taxon>
        <taxon>Endopterygota</taxon>
        <taxon>Diptera</taxon>
        <taxon>Nematocera</taxon>
        <taxon>Chironomoidea</taxon>
        <taxon>Chironomidae</taxon>
        <taxon>Chironominae</taxon>
        <taxon>Chironomus</taxon>
    </lineage>
</organism>
<dbReference type="OrthoDB" id="7739966at2759"/>
<dbReference type="EMBL" id="OU895878">
    <property type="protein sequence ID" value="CAG9803232.1"/>
    <property type="molecule type" value="Genomic_DNA"/>
</dbReference>
<gene>
    <name evidence="1" type="ORF">CHIRRI_LOCUS6133</name>
</gene>
<dbReference type="Proteomes" id="UP001153620">
    <property type="component" value="Chromosome 2"/>
</dbReference>
<keyword evidence="2" id="KW-1185">Reference proteome</keyword>
<dbReference type="AlphaFoldDB" id="A0A9N9RVE8"/>
<evidence type="ECO:0000313" key="1">
    <source>
        <dbReference type="EMBL" id="CAG9803232.1"/>
    </source>
</evidence>
<name>A0A9N9RVE8_9DIPT</name>
<dbReference type="SUPFAM" id="SSF52540">
    <property type="entry name" value="P-loop containing nucleoside triphosphate hydrolases"/>
    <property type="match status" value="1"/>
</dbReference>